<dbReference type="PANTHER" id="PTHR30383:SF5">
    <property type="entry name" value="SGNH HYDROLASE-TYPE ESTERASE DOMAIN-CONTAINING PROTEIN"/>
    <property type="match status" value="1"/>
</dbReference>
<dbReference type="Pfam" id="PF13472">
    <property type="entry name" value="Lipase_GDSL_2"/>
    <property type="match status" value="1"/>
</dbReference>
<dbReference type="Proteomes" id="UP000592181">
    <property type="component" value="Unassembled WGS sequence"/>
</dbReference>
<dbReference type="RefSeq" id="WP_179462769.1">
    <property type="nucleotide sequence ID" value="NZ_JACBZX010000001.1"/>
</dbReference>
<reference evidence="2 3" key="1">
    <citation type="submission" date="2020-07" db="EMBL/GenBank/DDBJ databases">
        <title>Sequencing the genomes of 1000 actinobacteria strains.</title>
        <authorList>
            <person name="Klenk H.-P."/>
        </authorList>
    </citation>
    <scope>NUCLEOTIDE SEQUENCE [LARGE SCALE GENOMIC DNA]</scope>
    <source>
        <strain evidence="2 3">DSM 24723</strain>
    </source>
</reference>
<feature type="domain" description="SGNH hydrolase-type esterase" evidence="1">
    <location>
        <begin position="33"/>
        <end position="203"/>
    </location>
</feature>
<keyword evidence="3" id="KW-1185">Reference proteome</keyword>
<dbReference type="PANTHER" id="PTHR30383">
    <property type="entry name" value="THIOESTERASE 1/PROTEASE 1/LYSOPHOSPHOLIPASE L1"/>
    <property type="match status" value="1"/>
</dbReference>
<name>A0A852XG62_9MICO</name>
<protein>
    <submittedName>
        <fullName evidence="2">Lysophospholipase L1-like esterase</fullName>
    </submittedName>
</protein>
<evidence type="ECO:0000313" key="3">
    <source>
        <dbReference type="Proteomes" id="UP000592181"/>
    </source>
</evidence>
<dbReference type="InterPro" id="IPR051532">
    <property type="entry name" value="Ester_Hydrolysis_Enzymes"/>
</dbReference>
<gene>
    <name evidence="2" type="ORF">BJY28_001870</name>
</gene>
<dbReference type="Gene3D" id="3.40.50.1110">
    <property type="entry name" value="SGNH hydrolase"/>
    <property type="match status" value="1"/>
</dbReference>
<dbReference type="SUPFAM" id="SSF52266">
    <property type="entry name" value="SGNH hydrolase"/>
    <property type="match status" value="1"/>
</dbReference>
<accession>A0A852XG62</accession>
<dbReference type="GO" id="GO:0004622">
    <property type="term" value="F:phosphatidylcholine lysophospholipase activity"/>
    <property type="evidence" value="ECO:0007669"/>
    <property type="project" value="TreeGrafter"/>
</dbReference>
<dbReference type="InterPro" id="IPR013830">
    <property type="entry name" value="SGNH_hydro"/>
</dbReference>
<evidence type="ECO:0000259" key="1">
    <source>
        <dbReference type="Pfam" id="PF13472"/>
    </source>
</evidence>
<dbReference type="EMBL" id="JACBZX010000001">
    <property type="protein sequence ID" value="NYG37401.1"/>
    <property type="molecule type" value="Genomic_DNA"/>
</dbReference>
<organism evidence="2 3">
    <name type="scientific">Janibacter alkaliphilus</name>
    <dbReference type="NCBI Taxonomy" id="1069963"/>
    <lineage>
        <taxon>Bacteria</taxon>
        <taxon>Bacillati</taxon>
        <taxon>Actinomycetota</taxon>
        <taxon>Actinomycetes</taxon>
        <taxon>Micrococcales</taxon>
        <taxon>Intrasporangiaceae</taxon>
        <taxon>Janibacter</taxon>
    </lineage>
</organism>
<evidence type="ECO:0000313" key="2">
    <source>
        <dbReference type="EMBL" id="NYG37401.1"/>
    </source>
</evidence>
<sequence length="221" mass="23436">MSGHPTTDAAGNDFTPSASFAVDGGQRDIVVVFVGDSFVAGIGDPKAQGWVGRVLGRTPLGDASLAFYNLGVRGATSADVAERWKSEGPSRWGDAAERRLVVQVGHADLQAGTSLARHRLNLANILDEASSRGIATFVVGPPPGADPATDEQVRQLSEAQRDVCDRRGVPFIDTCTPLAGHEQWSSDLATSRDGTHPGQAGYGLLAWLVLHHGWSEWMRLG</sequence>
<dbReference type="AlphaFoldDB" id="A0A852XG62"/>
<comment type="caution">
    <text evidence="2">The sequence shown here is derived from an EMBL/GenBank/DDBJ whole genome shotgun (WGS) entry which is preliminary data.</text>
</comment>
<proteinExistence type="predicted"/>
<dbReference type="InterPro" id="IPR036514">
    <property type="entry name" value="SGNH_hydro_sf"/>
</dbReference>